<evidence type="ECO:0000256" key="3">
    <source>
        <dbReference type="ARBA" id="ARBA00022490"/>
    </source>
</evidence>
<protein>
    <recommendedName>
        <fullName evidence="9">phosphate acyltransferase</fullName>
        <ecNumber evidence="9">2.3.1.274</ecNumber>
    </recommendedName>
</protein>
<sequence>MTLPEDRAGEDAVVTIALDVLGGDAGPEVVADAALQVLTSQPGIALILVGPSDLTRQLAADRSISDRVEIVHADSAISMDEDPVRAIRNRPQVSVNVAAELVHNSRAGACVSIGHTGGVLAAATLTIGRLPGVTRAAVAVVVPAVEHDVVLLDVGGTVDATPELLAQFAHLGHAFAQALELSDDPTVGLLTIGSEPGKGDALRRLAHEQLLALPLRYIGAVEGDDVAIGGKADVVVTDGFTGNVVLKALEGAAINTATQISKRYADPAPALEVGQSFAIGAHAGAVLLGIDGVSVVGHGASTAGEVAAYVALAARVVRHDLVARTAAELSDTNQ</sequence>
<dbReference type="PIRSF" id="PIRSF002465">
    <property type="entry name" value="Phsphlp_syn_PlsX"/>
    <property type="match status" value="1"/>
</dbReference>
<accession>A0A6J7E2X4</accession>
<dbReference type="SUPFAM" id="SSF53659">
    <property type="entry name" value="Isocitrate/Isopropylmalate dehydrogenase-like"/>
    <property type="match status" value="1"/>
</dbReference>
<comment type="subcellular location">
    <subcellularLocation>
        <location evidence="2">Cytoplasm</location>
    </subcellularLocation>
</comment>
<comment type="subunit">
    <text evidence="10">Homodimer. Probably interacts with PlsY.</text>
</comment>
<evidence type="ECO:0000256" key="10">
    <source>
        <dbReference type="ARBA" id="ARBA00046608"/>
    </source>
</evidence>
<dbReference type="GO" id="GO:0005737">
    <property type="term" value="C:cytoplasm"/>
    <property type="evidence" value="ECO:0007669"/>
    <property type="project" value="UniProtKB-SubCell"/>
</dbReference>
<dbReference type="HAMAP" id="MF_00019">
    <property type="entry name" value="PlsX"/>
    <property type="match status" value="1"/>
</dbReference>
<dbReference type="EC" id="2.3.1.274" evidence="9"/>
<dbReference type="GO" id="GO:0043811">
    <property type="term" value="F:phosphate:acyl-[acyl carrier protein] acyltransferase activity"/>
    <property type="evidence" value="ECO:0007669"/>
    <property type="project" value="UniProtKB-EC"/>
</dbReference>
<evidence type="ECO:0000256" key="5">
    <source>
        <dbReference type="ARBA" id="ARBA00022679"/>
    </source>
</evidence>
<dbReference type="GO" id="GO:0006633">
    <property type="term" value="P:fatty acid biosynthetic process"/>
    <property type="evidence" value="ECO:0007669"/>
    <property type="project" value="InterPro"/>
</dbReference>
<keyword evidence="3" id="KW-0963">Cytoplasm</keyword>
<dbReference type="InterPro" id="IPR012281">
    <property type="entry name" value="Phospholipid_synth_PlsX-like"/>
</dbReference>
<dbReference type="Gene3D" id="3.40.718.10">
    <property type="entry name" value="Isopropylmalate Dehydrogenase"/>
    <property type="match status" value="1"/>
</dbReference>
<evidence type="ECO:0000256" key="1">
    <source>
        <dbReference type="ARBA" id="ARBA00001232"/>
    </source>
</evidence>
<dbReference type="GO" id="GO:0008654">
    <property type="term" value="P:phospholipid biosynthetic process"/>
    <property type="evidence" value="ECO:0007669"/>
    <property type="project" value="UniProtKB-KW"/>
</dbReference>
<keyword evidence="5" id="KW-0808">Transferase</keyword>
<evidence type="ECO:0000256" key="6">
    <source>
        <dbReference type="ARBA" id="ARBA00023098"/>
    </source>
</evidence>
<keyword evidence="8" id="KW-1208">Phospholipid metabolism</keyword>
<dbReference type="AlphaFoldDB" id="A0A6J7E2X4"/>
<organism evidence="11">
    <name type="scientific">freshwater metagenome</name>
    <dbReference type="NCBI Taxonomy" id="449393"/>
    <lineage>
        <taxon>unclassified sequences</taxon>
        <taxon>metagenomes</taxon>
        <taxon>ecological metagenomes</taxon>
    </lineage>
</organism>
<dbReference type="InterPro" id="IPR003664">
    <property type="entry name" value="FA_synthesis"/>
</dbReference>
<dbReference type="PANTHER" id="PTHR30100:SF1">
    <property type="entry name" value="PHOSPHATE ACYLTRANSFERASE"/>
    <property type="match status" value="1"/>
</dbReference>
<dbReference type="Pfam" id="PF02504">
    <property type="entry name" value="FA_synthesis"/>
    <property type="match status" value="1"/>
</dbReference>
<name>A0A6J7E2X4_9ZZZZ</name>
<proteinExistence type="inferred from homology"/>
<comment type="catalytic activity">
    <reaction evidence="1">
        <text>a fatty acyl-[ACP] + phosphate = an acyl phosphate + holo-[ACP]</text>
        <dbReference type="Rhea" id="RHEA:42292"/>
        <dbReference type="Rhea" id="RHEA-COMP:9685"/>
        <dbReference type="Rhea" id="RHEA-COMP:14125"/>
        <dbReference type="ChEBI" id="CHEBI:43474"/>
        <dbReference type="ChEBI" id="CHEBI:59918"/>
        <dbReference type="ChEBI" id="CHEBI:64479"/>
        <dbReference type="ChEBI" id="CHEBI:138651"/>
        <dbReference type="EC" id="2.3.1.274"/>
    </reaction>
</comment>
<gene>
    <name evidence="11" type="ORF">UFOPK3401_01162</name>
</gene>
<dbReference type="EMBL" id="CAFBLM010000057">
    <property type="protein sequence ID" value="CAB4877407.1"/>
    <property type="molecule type" value="Genomic_DNA"/>
</dbReference>
<evidence type="ECO:0000313" key="11">
    <source>
        <dbReference type="EMBL" id="CAB4877407.1"/>
    </source>
</evidence>
<evidence type="ECO:0000256" key="4">
    <source>
        <dbReference type="ARBA" id="ARBA00022516"/>
    </source>
</evidence>
<keyword evidence="4" id="KW-0444">Lipid biosynthesis</keyword>
<evidence type="ECO:0000256" key="7">
    <source>
        <dbReference type="ARBA" id="ARBA00023209"/>
    </source>
</evidence>
<keyword evidence="7" id="KW-0594">Phospholipid biosynthesis</keyword>
<keyword evidence="6" id="KW-0443">Lipid metabolism</keyword>
<reference evidence="11" key="1">
    <citation type="submission" date="2020-05" db="EMBL/GenBank/DDBJ databases">
        <authorList>
            <person name="Chiriac C."/>
            <person name="Salcher M."/>
            <person name="Ghai R."/>
            <person name="Kavagutti S V."/>
        </authorList>
    </citation>
    <scope>NUCLEOTIDE SEQUENCE</scope>
</reference>
<evidence type="ECO:0000256" key="9">
    <source>
        <dbReference type="ARBA" id="ARBA00024069"/>
    </source>
</evidence>
<evidence type="ECO:0000256" key="2">
    <source>
        <dbReference type="ARBA" id="ARBA00004496"/>
    </source>
</evidence>
<evidence type="ECO:0000256" key="8">
    <source>
        <dbReference type="ARBA" id="ARBA00023264"/>
    </source>
</evidence>
<dbReference type="PANTHER" id="PTHR30100">
    <property type="entry name" value="FATTY ACID/PHOSPHOLIPID SYNTHESIS PROTEIN PLSX"/>
    <property type="match status" value="1"/>
</dbReference>